<dbReference type="KEGG" id="pnl:PNK_1071"/>
<sequence>MTVDLKQTESDIRLFIQAHQLTPLQLIDEGAESVASAEAEEMPALTNLKNELGDSFDATLKMHCETAIASYLNQLEQEDFLEKDEALERLACIQERVISTLETHVRYLDHDVRVLDECRTSCTCCYVVPTYIVEKMQQIDAIREQTLDINALEEEEVPAEIKQAAAYFAVGQEPLISIYTAHNSTELPGQFVTSNYSPNPSIDSTAQKALDGARDVHLFWLNAYGLSSYDGKGSEIKSTVHYGVGYANALWNGKQMIYGDGNDVVQNLTELSIIGHEFGHAITGNKLNYEGESGALNEHLSDVWGSLVLQFKNGQTADQASWLIGEGVIKLGNQSYPLRSMKAPGHAYNSPIIGKDPQPDHYSNCYTGSEDSGGVHINSGIPNRAFYLFAAAQGGYAWQKAGLLWFLTLKTGNLLKPNCTMAEFAHATISTALKHFPTDYKMHQDLIQAWKAVGLA</sequence>
<feature type="active site" description="Proton donor" evidence="7">
    <location>
        <position position="376"/>
    </location>
</feature>
<evidence type="ECO:0000259" key="9">
    <source>
        <dbReference type="Pfam" id="PF01447"/>
    </source>
</evidence>
<evidence type="ECO:0000256" key="1">
    <source>
        <dbReference type="ARBA" id="ARBA00009388"/>
    </source>
</evidence>
<dbReference type="PANTHER" id="PTHR43579">
    <property type="match status" value="1"/>
</dbReference>
<reference evidence="12" key="1">
    <citation type="submission" date="2015-09" db="EMBL/GenBank/DDBJ databases">
        <authorList>
            <person name="Bertelli C."/>
        </authorList>
    </citation>
    <scope>NUCLEOTIDE SEQUENCE [LARGE SCALE GENOMIC DNA]</scope>
    <source>
        <strain evidence="12">KNic</strain>
    </source>
</reference>
<dbReference type="EC" id="3.4.24.-" evidence="8"/>
<accession>A0A0U5ER94</accession>
<dbReference type="RefSeq" id="WP_059060751.1">
    <property type="nucleotide sequence ID" value="NZ_LN879502.1"/>
</dbReference>
<dbReference type="PANTHER" id="PTHR43579:SF1">
    <property type="entry name" value="NEUTRAL METALLOPROTEINASE"/>
    <property type="match status" value="1"/>
</dbReference>
<dbReference type="Proteomes" id="UP000069902">
    <property type="component" value="Chromosome cPNK"/>
</dbReference>
<dbReference type="CDD" id="cd09597">
    <property type="entry name" value="M4_TLP"/>
    <property type="match status" value="1"/>
</dbReference>
<evidence type="ECO:0000256" key="6">
    <source>
        <dbReference type="ARBA" id="ARBA00023049"/>
    </source>
</evidence>
<keyword evidence="2 8" id="KW-0645">Protease</keyword>
<feature type="active site" evidence="7">
    <location>
        <position position="277"/>
    </location>
</feature>
<feature type="domain" description="Peptidase M4" evidence="9">
    <location>
        <begin position="160"/>
        <end position="283"/>
    </location>
</feature>
<keyword evidence="3" id="KW-0479">Metal-binding</keyword>
<keyword evidence="5 8" id="KW-0862">Zinc</keyword>
<dbReference type="InterPro" id="IPR023612">
    <property type="entry name" value="Peptidase_M4"/>
</dbReference>
<evidence type="ECO:0000256" key="4">
    <source>
        <dbReference type="ARBA" id="ARBA00022801"/>
    </source>
</evidence>
<dbReference type="GO" id="GO:0004222">
    <property type="term" value="F:metalloendopeptidase activity"/>
    <property type="evidence" value="ECO:0007669"/>
    <property type="project" value="UniProtKB-UniRule"/>
</dbReference>
<comment type="function">
    <text evidence="8">Extracellular zinc metalloprotease.</text>
</comment>
<keyword evidence="4 8" id="KW-0378">Hydrolase</keyword>
<dbReference type="AlphaFoldDB" id="A0A0U5ER94"/>
<name>A0A0U5ER94_9BACT</name>
<feature type="domain" description="Peptidase M4 C-terminal" evidence="10">
    <location>
        <begin position="286"/>
        <end position="454"/>
    </location>
</feature>
<dbReference type="SUPFAM" id="SSF55486">
    <property type="entry name" value="Metalloproteases ('zincins'), catalytic domain"/>
    <property type="match status" value="1"/>
</dbReference>
<evidence type="ECO:0000256" key="5">
    <source>
        <dbReference type="ARBA" id="ARBA00022833"/>
    </source>
</evidence>
<protein>
    <recommendedName>
        <fullName evidence="8">Neutral metalloproteinase</fullName>
        <ecNumber evidence="8">3.4.24.-</ecNumber>
    </recommendedName>
</protein>
<evidence type="ECO:0000313" key="11">
    <source>
        <dbReference type="EMBL" id="CUI16688.1"/>
    </source>
</evidence>
<dbReference type="InterPro" id="IPR027268">
    <property type="entry name" value="Peptidase_M4/M1_CTD_sf"/>
</dbReference>
<organism evidence="11 12">
    <name type="scientific">Candidatus Protochlamydia naegleriophila</name>
    <dbReference type="NCBI Taxonomy" id="389348"/>
    <lineage>
        <taxon>Bacteria</taxon>
        <taxon>Pseudomonadati</taxon>
        <taxon>Chlamydiota</taxon>
        <taxon>Chlamydiia</taxon>
        <taxon>Parachlamydiales</taxon>
        <taxon>Parachlamydiaceae</taxon>
        <taxon>Candidatus Protochlamydia</taxon>
    </lineage>
</organism>
<dbReference type="InterPro" id="IPR001570">
    <property type="entry name" value="Peptidase_M4_C_domain"/>
</dbReference>
<dbReference type="PRINTS" id="PR00730">
    <property type="entry name" value="THERMOLYSIN"/>
</dbReference>
<evidence type="ECO:0000256" key="7">
    <source>
        <dbReference type="PIRSR" id="PIRSR623612-1"/>
    </source>
</evidence>
<dbReference type="GO" id="GO:0005576">
    <property type="term" value="C:extracellular region"/>
    <property type="evidence" value="ECO:0007669"/>
    <property type="project" value="UniProtKB-SubCell"/>
</dbReference>
<dbReference type="Gene3D" id="1.10.390.10">
    <property type="entry name" value="Neutral Protease Domain 2"/>
    <property type="match status" value="1"/>
</dbReference>
<gene>
    <name evidence="11" type="ORF">PNK_1071</name>
</gene>
<keyword evidence="12" id="KW-1185">Reference proteome</keyword>
<dbReference type="STRING" id="389348.PNK_1071"/>
<dbReference type="GO" id="GO:0046872">
    <property type="term" value="F:metal ion binding"/>
    <property type="evidence" value="ECO:0007669"/>
    <property type="project" value="UniProtKB-UniRule"/>
</dbReference>
<proteinExistence type="inferred from homology"/>
<dbReference type="InterPro" id="IPR013856">
    <property type="entry name" value="Peptidase_M4_domain"/>
</dbReference>
<dbReference type="EMBL" id="LN879502">
    <property type="protein sequence ID" value="CUI16688.1"/>
    <property type="molecule type" value="Genomic_DNA"/>
</dbReference>
<evidence type="ECO:0000256" key="3">
    <source>
        <dbReference type="ARBA" id="ARBA00022723"/>
    </source>
</evidence>
<dbReference type="InParanoid" id="A0A0U5ER94"/>
<dbReference type="Pfam" id="PF02868">
    <property type="entry name" value="Peptidase_M4_C"/>
    <property type="match status" value="1"/>
</dbReference>
<comment type="cofactor">
    <cofactor evidence="8">
        <name>Zn(2+)</name>
        <dbReference type="ChEBI" id="CHEBI:29105"/>
    </cofactor>
</comment>
<evidence type="ECO:0000256" key="2">
    <source>
        <dbReference type="ARBA" id="ARBA00022670"/>
    </source>
</evidence>
<comment type="similarity">
    <text evidence="1 8">Belongs to the peptidase M4 family.</text>
</comment>
<evidence type="ECO:0000313" key="12">
    <source>
        <dbReference type="Proteomes" id="UP000069902"/>
    </source>
</evidence>
<dbReference type="Gene3D" id="3.10.170.10">
    <property type="match status" value="1"/>
</dbReference>
<dbReference type="PATRIC" id="fig|389348.3.peg.1182"/>
<comment type="subcellular location">
    <subcellularLocation>
        <location evidence="8">Secreted</location>
    </subcellularLocation>
</comment>
<evidence type="ECO:0000256" key="8">
    <source>
        <dbReference type="RuleBase" id="RU366073"/>
    </source>
</evidence>
<dbReference type="InterPro" id="IPR052759">
    <property type="entry name" value="Metalloprotease_M4"/>
</dbReference>
<dbReference type="GO" id="GO:0006508">
    <property type="term" value="P:proteolysis"/>
    <property type="evidence" value="ECO:0007669"/>
    <property type="project" value="UniProtKB-KW"/>
</dbReference>
<dbReference type="Pfam" id="PF01447">
    <property type="entry name" value="Peptidase_M4"/>
    <property type="match status" value="1"/>
</dbReference>
<keyword evidence="6 8" id="KW-0482">Metalloprotease</keyword>
<keyword evidence="8" id="KW-0964">Secreted</keyword>
<evidence type="ECO:0000259" key="10">
    <source>
        <dbReference type="Pfam" id="PF02868"/>
    </source>
</evidence>